<feature type="domain" description="Pyruvate:ferredoxin oxidoreductase core" evidence="4">
    <location>
        <begin position="513"/>
        <end position="596"/>
    </location>
</feature>
<dbReference type="Pfam" id="PF01855">
    <property type="entry name" value="POR_N"/>
    <property type="match status" value="1"/>
</dbReference>
<dbReference type="NCBIfam" id="TIGR03710">
    <property type="entry name" value="OAFO_sf"/>
    <property type="match status" value="1"/>
</dbReference>
<name>A0A832D006_9BACT</name>
<dbReference type="AlphaFoldDB" id="A0A832D006"/>
<dbReference type="FunFam" id="3.40.50.970:FF:000022">
    <property type="entry name" value="2-oxoglutarate ferredoxin oxidoreductase alpha subunit"/>
    <property type="match status" value="1"/>
</dbReference>
<dbReference type="InterPro" id="IPR002880">
    <property type="entry name" value="Pyrv_Fd/Flavodoxin_OxRdtase_N"/>
</dbReference>
<dbReference type="SUPFAM" id="SSF52922">
    <property type="entry name" value="TK C-terminal domain-like"/>
    <property type="match status" value="1"/>
</dbReference>
<protein>
    <submittedName>
        <fullName evidence="5">2-oxoacid:acceptor oxidoreductase subunit alpha</fullName>
    </submittedName>
</protein>
<feature type="domain" description="Pyruvate/ketoisovalerate oxidoreductase catalytic" evidence="2">
    <location>
        <begin position="24"/>
        <end position="213"/>
    </location>
</feature>
<gene>
    <name evidence="5" type="ORF">ENS56_03635</name>
</gene>
<evidence type="ECO:0000259" key="4">
    <source>
        <dbReference type="Pfam" id="PF17147"/>
    </source>
</evidence>
<sequence length="617" mass="67372">METDKEKELLHLKEVTIRFAGDSGDGMQLTGTQFSETTAWVGNDLNTLPDYPAEIRAPAGTIYGVSGFQLHFSSEDIHTPGDQPDVLVAMNPAALKKNLPELKKGGMIIVNSDSFDIKNLNLAHYDSNPLEDGSLDGYQVYQVPISSLTANALEGVKLSPKEVSRAKNFFALGLMYWLFNRPIDNTVNWIHEKFAKNPEYVEGNEKALRAGYNYGEMTELFTARYAVEPAKLPKGIYRSISGNEATALGFLAASVKSGLPLFLGSYPITPASEIIQYLSTYKNFGVKTFQAEDEIAGITTAIGASFAGNLAITSTSGPGLALKTEAIGLAVMTELPLVIIDVQRGGPSTGLPTKTEQADLLQAVCGRNGEAPVVVLAAATPSDCFNMAIEASRIAIKYMTPVILLTDGYIANGSEPWKIPHANELPEIPVKFRTEKEGFYPYLRDENLARPWAIPGTPQLEHRIGGLEKSDIYGNVSYDPDNHHKMVTLRAKKIKNIENDIPLLEVEGEPSGELLVVGWGGTYGAIKEAVNKARAQGYNVSQAHFRYLNPFPKNTEQVLKSFNKILIPEINLGQLAKLIKSEYLIDVQQFNVVRGLPLRVADIVDQIIKTLGGNNGK</sequence>
<dbReference type="Gene3D" id="3.40.920.10">
    <property type="entry name" value="Pyruvate-ferredoxin oxidoreductase, PFOR, domain III"/>
    <property type="match status" value="1"/>
</dbReference>
<comment type="caution">
    <text evidence="5">The sequence shown here is derived from an EMBL/GenBank/DDBJ whole genome shotgun (WGS) entry which is preliminary data.</text>
</comment>
<organism evidence="5">
    <name type="scientific">Ignavibacterium album</name>
    <dbReference type="NCBI Taxonomy" id="591197"/>
    <lineage>
        <taxon>Bacteria</taxon>
        <taxon>Pseudomonadati</taxon>
        <taxon>Ignavibacteriota</taxon>
        <taxon>Ignavibacteria</taxon>
        <taxon>Ignavibacteriales</taxon>
        <taxon>Ignavibacteriaceae</taxon>
        <taxon>Ignavibacterium</taxon>
    </lineage>
</organism>
<dbReference type="PANTHER" id="PTHR32154:SF20">
    <property type="entry name" value="2-OXOGLUTARATE OXIDOREDUCTASE SUBUNIT KORA"/>
    <property type="match status" value="1"/>
</dbReference>
<dbReference type="InterPro" id="IPR022367">
    <property type="entry name" value="2-oxoacid/accept_OxRdtase_asu"/>
</dbReference>
<dbReference type="GO" id="GO:0016903">
    <property type="term" value="F:oxidoreductase activity, acting on the aldehyde or oxo group of donors"/>
    <property type="evidence" value="ECO:0007669"/>
    <property type="project" value="InterPro"/>
</dbReference>
<dbReference type="GO" id="GO:0006979">
    <property type="term" value="P:response to oxidative stress"/>
    <property type="evidence" value="ECO:0007669"/>
    <property type="project" value="TreeGrafter"/>
</dbReference>
<dbReference type="Pfam" id="PF01558">
    <property type="entry name" value="POR"/>
    <property type="match status" value="1"/>
</dbReference>
<dbReference type="SUPFAM" id="SSF52518">
    <property type="entry name" value="Thiamin diphosphate-binding fold (THDP-binding)"/>
    <property type="match status" value="1"/>
</dbReference>
<evidence type="ECO:0000313" key="5">
    <source>
        <dbReference type="EMBL" id="HGT47103.1"/>
    </source>
</evidence>
<dbReference type="InterPro" id="IPR002869">
    <property type="entry name" value="Pyrv_flavodox_OxRed_cen"/>
</dbReference>
<feature type="domain" description="Pyruvate flavodoxin/ferredoxin oxidoreductase pyrimidine binding" evidence="3">
    <location>
        <begin position="261"/>
        <end position="471"/>
    </location>
</feature>
<dbReference type="Gene3D" id="3.40.50.970">
    <property type="match status" value="1"/>
</dbReference>
<accession>A0A832D006</accession>
<dbReference type="CDD" id="cd07034">
    <property type="entry name" value="TPP_PYR_PFOR_IOR-alpha_like"/>
    <property type="match status" value="1"/>
</dbReference>
<evidence type="ECO:0000256" key="1">
    <source>
        <dbReference type="ARBA" id="ARBA00023002"/>
    </source>
</evidence>
<dbReference type="Gene3D" id="3.40.50.920">
    <property type="match status" value="1"/>
</dbReference>
<dbReference type="InterPro" id="IPR029061">
    <property type="entry name" value="THDP-binding"/>
</dbReference>
<dbReference type="InterPro" id="IPR050722">
    <property type="entry name" value="Pyruvate:ferred/Flavod_OxRd"/>
</dbReference>
<dbReference type="PANTHER" id="PTHR32154">
    <property type="entry name" value="PYRUVATE-FLAVODOXIN OXIDOREDUCTASE-RELATED"/>
    <property type="match status" value="1"/>
</dbReference>
<dbReference type="EMBL" id="DSVI01000004">
    <property type="protein sequence ID" value="HGT47103.1"/>
    <property type="molecule type" value="Genomic_DNA"/>
</dbReference>
<dbReference type="Pfam" id="PF17147">
    <property type="entry name" value="PFOR_II"/>
    <property type="match status" value="1"/>
</dbReference>
<reference evidence="5" key="1">
    <citation type="journal article" date="2020" name="mSystems">
        <title>Genome- and Community-Level Interaction Insights into Carbon Utilization and Element Cycling Functions of Hydrothermarchaeota in Hydrothermal Sediment.</title>
        <authorList>
            <person name="Zhou Z."/>
            <person name="Liu Y."/>
            <person name="Xu W."/>
            <person name="Pan J."/>
            <person name="Luo Z.H."/>
            <person name="Li M."/>
        </authorList>
    </citation>
    <scope>NUCLEOTIDE SEQUENCE [LARGE SCALE GENOMIC DNA]</scope>
    <source>
        <strain evidence="5">SpSt-500</strain>
    </source>
</reference>
<dbReference type="InterPro" id="IPR019752">
    <property type="entry name" value="Pyrv/ketoisovalerate_OxRed_cat"/>
</dbReference>
<evidence type="ECO:0000259" key="2">
    <source>
        <dbReference type="Pfam" id="PF01558"/>
    </source>
</evidence>
<proteinExistence type="predicted"/>
<evidence type="ECO:0000259" key="3">
    <source>
        <dbReference type="Pfam" id="PF01855"/>
    </source>
</evidence>
<dbReference type="InterPro" id="IPR009014">
    <property type="entry name" value="Transketo_C/PFOR_II"/>
</dbReference>
<keyword evidence="1" id="KW-0560">Oxidoreductase</keyword>
<dbReference type="InterPro" id="IPR033412">
    <property type="entry name" value="PFOR_II"/>
</dbReference>
<dbReference type="SUPFAM" id="SSF53323">
    <property type="entry name" value="Pyruvate-ferredoxin oxidoreductase, PFOR, domain III"/>
    <property type="match status" value="1"/>
</dbReference>